<sequence length="71" mass="8426">MHRIIKELTQAYLISGDLNANIGKNKNRYHRDFIDSKIDSEELSNDWHKLGDDLNKAMNKYDQRVLMYDGR</sequence>
<dbReference type="AlphaFoldDB" id="A0A077UDC1"/>
<accession>A0A077UDC1</accession>
<organism evidence="1 2">
    <name type="scientific">Staphylococcus schweitzeri</name>
    <dbReference type="NCBI Taxonomy" id="1654388"/>
    <lineage>
        <taxon>Bacteria</taxon>
        <taxon>Bacillati</taxon>
        <taxon>Bacillota</taxon>
        <taxon>Bacilli</taxon>
        <taxon>Bacillales</taxon>
        <taxon>Staphylococcaceae</taxon>
        <taxon>Staphylococcus</taxon>
    </lineage>
</organism>
<name>A0A077UDC1_9STAP</name>
<proteinExistence type="predicted"/>
<gene>
    <name evidence="1" type="ORF">ERS140147_00028</name>
</gene>
<reference evidence="1 2" key="1">
    <citation type="submission" date="2014-05" db="EMBL/GenBank/DDBJ databases">
        <authorList>
            <person name="Aslett A.Martin."/>
            <person name="De Silva Nishadi"/>
        </authorList>
    </citation>
    <scope>NUCLEOTIDE SEQUENCE [LARGE SCALE GENOMIC DNA]</scope>
</reference>
<dbReference type="RefSeq" id="WP_047528785.1">
    <property type="nucleotide sequence ID" value="NZ_CCEH01000001.1"/>
</dbReference>
<evidence type="ECO:0000313" key="2">
    <source>
        <dbReference type="Proteomes" id="UP000044616"/>
    </source>
</evidence>
<evidence type="ECO:0000313" key="1">
    <source>
        <dbReference type="EMBL" id="CDR26494.1"/>
    </source>
</evidence>
<dbReference type="EMBL" id="CCEH01000001">
    <property type="protein sequence ID" value="CDR26494.1"/>
    <property type="molecule type" value="Genomic_DNA"/>
</dbReference>
<protein>
    <submittedName>
        <fullName evidence="1">Uncharacterized protein</fullName>
    </submittedName>
</protein>
<dbReference type="Proteomes" id="UP000044616">
    <property type="component" value="Unassembled WGS sequence"/>
</dbReference>